<reference evidence="1 2" key="1">
    <citation type="submission" date="2020-03" db="EMBL/GenBank/DDBJ databases">
        <title>WGS of the type strain of Planosporangium spp.</title>
        <authorList>
            <person name="Thawai C."/>
        </authorList>
    </citation>
    <scope>NUCLEOTIDE SEQUENCE [LARGE SCALE GENOMIC DNA]</scope>
    <source>
        <strain evidence="1 2">TBRC 5610</strain>
    </source>
</reference>
<protein>
    <submittedName>
        <fullName evidence="1">Uncharacterized protein</fullName>
    </submittedName>
</protein>
<organism evidence="1 2">
    <name type="scientific">Planosporangium thailandense</name>
    <dbReference type="NCBI Taxonomy" id="765197"/>
    <lineage>
        <taxon>Bacteria</taxon>
        <taxon>Bacillati</taxon>
        <taxon>Actinomycetota</taxon>
        <taxon>Actinomycetes</taxon>
        <taxon>Micromonosporales</taxon>
        <taxon>Micromonosporaceae</taxon>
        <taxon>Planosporangium</taxon>
    </lineage>
</organism>
<keyword evidence="2" id="KW-1185">Reference proteome</keyword>
<sequence>MAVSGGLGVGTSQIQAQRAQMQGRIGSLYGLTTKDAAKKADTVFGDVRGVPPRGRPV</sequence>
<evidence type="ECO:0000313" key="2">
    <source>
        <dbReference type="Proteomes" id="UP000722989"/>
    </source>
</evidence>
<accession>A0ABX0XUT6</accession>
<dbReference type="Proteomes" id="UP000722989">
    <property type="component" value="Unassembled WGS sequence"/>
</dbReference>
<comment type="caution">
    <text evidence="1">The sequence shown here is derived from an EMBL/GenBank/DDBJ whole genome shotgun (WGS) entry which is preliminary data.</text>
</comment>
<name>A0ABX0XUT6_9ACTN</name>
<gene>
    <name evidence="1" type="ORF">HC031_07495</name>
</gene>
<dbReference type="EMBL" id="JAATVY010000003">
    <property type="protein sequence ID" value="NJC69566.1"/>
    <property type="molecule type" value="Genomic_DNA"/>
</dbReference>
<evidence type="ECO:0000313" key="1">
    <source>
        <dbReference type="EMBL" id="NJC69566.1"/>
    </source>
</evidence>
<proteinExistence type="predicted"/>